<name>A0A518HYR2_9BACT</name>
<accession>A0A518HYR2</accession>
<proteinExistence type="predicted"/>
<sequence>MTERTKRWTAFSLRSLLILVTIVAAILGLRTRAKHFRNLAAEHHFKAMDAGYQAAAIQRPVDLRWEWKRPAPMKMDHATISKAAPFWQVSRYHAEQRDVYLAAAQRPWLPVQAMPPNPSPVVVPDGDGPAAQWWNAMFGAYAEHNQCLLEPHMGFPPADDQNLNYAQTLLTAEQFSSLQSRFRERRGIAIGR</sequence>
<dbReference type="KEGG" id="snep:Enr13x_58940"/>
<organism evidence="1 2">
    <name type="scientific">Stieleria neptunia</name>
    <dbReference type="NCBI Taxonomy" id="2527979"/>
    <lineage>
        <taxon>Bacteria</taxon>
        <taxon>Pseudomonadati</taxon>
        <taxon>Planctomycetota</taxon>
        <taxon>Planctomycetia</taxon>
        <taxon>Pirellulales</taxon>
        <taxon>Pirellulaceae</taxon>
        <taxon>Stieleria</taxon>
    </lineage>
</organism>
<evidence type="ECO:0000313" key="2">
    <source>
        <dbReference type="Proteomes" id="UP000319004"/>
    </source>
</evidence>
<dbReference type="RefSeq" id="WP_145390190.1">
    <property type="nucleotide sequence ID" value="NZ_CP037423.1"/>
</dbReference>
<dbReference type="AlphaFoldDB" id="A0A518HYR2"/>
<protein>
    <submittedName>
        <fullName evidence="1">Uncharacterized protein</fullName>
    </submittedName>
</protein>
<gene>
    <name evidence="1" type="ORF">Enr13x_58940</name>
</gene>
<dbReference type="Proteomes" id="UP000319004">
    <property type="component" value="Chromosome"/>
</dbReference>
<dbReference type="EMBL" id="CP037423">
    <property type="protein sequence ID" value="QDV45990.1"/>
    <property type="molecule type" value="Genomic_DNA"/>
</dbReference>
<keyword evidence="2" id="KW-1185">Reference proteome</keyword>
<reference evidence="1 2" key="1">
    <citation type="submission" date="2019-03" db="EMBL/GenBank/DDBJ databases">
        <title>Deep-cultivation of Planctomycetes and their phenomic and genomic characterization uncovers novel biology.</title>
        <authorList>
            <person name="Wiegand S."/>
            <person name="Jogler M."/>
            <person name="Boedeker C."/>
            <person name="Pinto D."/>
            <person name="Vollmers J."/>
            <person name="Rivas-Marin E."/>
            <person name="Kohn T."/>
            <person name="Peeters S.H."/>
            <person name="Heuer A."/>
            <person name="Rast P."/>
            <person name="Oberbeckmann S."/>
            <person name="Bunk B."/>
            <person name="Jeske O."/>
            <person name="Meyerdierks A."/>
            <person name="Storesund J.E."/>
            <person name="Kallscheuer N."/>
            <person name="Luecker S."/>
            <person name="Lage O.M."/>
            <person name="Pohl T."/>
            <person name="Merkel B.J."/>
            <person name="Hornburger P."/>
            <person name="Mueller R.-W."/>
            <person name="Bruemmer F."/>
            <person name="Labrenz M."/>
            <person name="Spormann A.M."/>
            <person name="Op den Camp H."/>
            <person name="Overmann J."/>
            <person name="Amann R."/>
            <person name="Jetten M.S.M."/>
            <person name="Mascher T."/>
            <person name="Medema M.H."/>
            <person name="Devos D.P."/>
            <person name="Kaster A.-K."/>
            <person name="Ovreas L."/>
            <person name="Rohde M."/>
            <person name="Galperin M.Y."/>
            <person name="Jogler C."/>
        </authorList>
    </citation>
    <scope>NUCLEOTIDE SEQUENCE [LARGE SCALE GENOMIC DNA]</scope>
    <source>
        <strain evidence="1 2">Enr13</strain>
    </source>
</reference>
<evidence type="ECO:0000313" key="1">
    <source>
        <dbReference type="EMBL" id="QDV45990.1"/>
    </source>
</evidence>